<evidence type="ECO:0000313" key="2">
    <source>
        <dbReference type="EMBL" id="UTF55906.1"/>
    </source>
</evidence>
<name>A0A9E7NEA4_9EURY</name>
<dbReference type="RefSeq" id="WP_254161404.1">
    <property type="nucleotide sequence ID" value="NZ_CP100357.1"/>
</dbReference>
<dbReference type="Pfam" id="PF18545">
    <property type="entry name" value="HalOD1"/>
    <property type="match status" value="1"/>
</dbReference>
<sequence length="82" mass="9287">MTQSLTNESNEIHEQIIDEVAALEDRDPLELPPLYDAVEPDALESIFSPTHGGTTRVGRVEFPYADYTIIVEFKEEPVVRIE</sequence>
<accession>A0A9E7NEA4</accession>
<geneLocation type="plasmid" evidence="2 3">
    <name>unnamed2</name>
</geneLocation>
<dbReference type="AlphaFoldDB" id="A0A9E7NEA4"/>
<dbReference type="EMBL" id="CP100357">
    <property type="protein sequence ID" value="UTF55906.1"/>
    <property type="molecule type" value="Genomic_DNA"/>
</dbReference>
<evidence type="ECO:0000259" key="1">
    <source>
        <dbReference type="Pfam" id="PF18545"/>
    </source>
</evidence>
<feature type="domain" description="Halobacterial output" evidence="1">
    <location>
        <begin position="9"/>
        <end position="74"/>
    </location>
</feature>
<keyword evidence="2" id="KW-0614">Plasmid</keyword>
<dbReference type="InterPro" id="IPR040624">
    <property type="entry name" value="HalOD1"/>
</dbReference>
<dbReference type="KEGG" id="sawl:NGM29_20095"/>
<keyword evidence="3" id="KW-1185">Reference proteome</keyword>
<reference evidence="2" key="1">
    <citation type="submission" date="2022-06" db="EMBL/GenBank/DDBJ databases">
        <title>Diverse halophilic archaea isolated from saline environments.</title>
        <authorList>
            <person name="Cui H.-L."/>
        </authorList>
    </citation>
    <scope>NUCLEOTIDE SEQUENCE</scope>
    <source>
        <strain evidence="2">WLHS1</strain>
        <plasmid evidence="2">unnamed2</plasmid>
    </source>
</reference>
<gene>
    <name evidence="2" type="ORF">NGM29_20095</name>
</gene>
<dbReference type="GeneID" id="73292399"/>
<protein>
    <recommendedName>
        <fullName evidence="1">Halobacterial output domain-containing protein</fullName>
    </recommendedName>
</protein>
<organism evidence="2 3">
    <name type="scientific">Natronosalvus rutilus</name>
    <dbReference type="NCBI Taxonomy" id="2953753"/>
    <lineage>
        <taxon>Archaea</taxon>
        <taxon>Methanobacteriati</taxon>
        <taxon>Methanobacteriota</taxon>
        <taxon>Stenosarchaea group</taxon>
        <taxon>Halobacteria</taxon>
        <taxon>Halobacteriales</taxon>
        <taxon>Natrialbaceae</taxon>
        <taxon>Natronosalvus</taxon>
    </lineage>
</organism>
<proteinExistence type="predicted"/>
<evidence type="ECO:0000313" key="3">
    <source>
        <dbReference type="Proteomes" id="UP001056855"/>
    </source>
</evidence>
<dbReference type="Proteomes" id="UP001056855">
    <property type="component" value="Plasmid unnamed2"/>
</dbReference>